<dbReference type="InterPro" id="IPR058663">
    <property type="entry name" value="PucR-like_N"/>
</dbReference>
<evidence type="ECO:0000313" key="3">
    <source>
        <dbReference type="EMBL" id="GID57992.1"/>
    </source>
</evidence>
<name>A0ABQ3XHK9_9ACTN</name>
<evidence type="ECO:0000259" key="2">
    <source>
        <dbReference type="Pfam" id="PF25906"/>
    </source>
</evidence>
<evidence type="ECO:0000313" key="4">
    <source>
        <dbReference type="Proteomes" id="UP000612282"/>
    </source>
</evidence>
<feature type="domain" description="PucR C-terminal helix-turn-helix" evidence="1">
    <location>
        <begin position="324"/>
        <end position="380"/>
    </location>
</feature>
<dbReference type="PANTHER" id="PTHR33744:SF1">
    <property type="entry name" value="DNA-BINDING TRANSCRIPTIONAL ACTIVATOR ADER"/>
    <property type="match status" value="1"/>
</dbReference>
<dbReference type="RefSeq" id="WP_239145609.1">
    <property type="nucleotide sequence ID" value="NZ_BAAAQE010000019.1"/>
</dbReference>
<evidence type="ECO:0008006" key="5">
    <source>
        <dbReference type="Google" id="ProtNLM"/>
    </source>
</evidence>
<dbReference type="Pfam" id="PF13556">
    <property type="entry name" value="HTH_30"/>
    <property type="match status" value="1"/>
</dbReference>
<proteinExistence type="predicted"/>
<dbReference type="Proteomes" id="UP000612282">
    <property type="component" value="Unassembled WGS sequence"/>
</dbReference>
<protein>
    <recommendedName>
        <fullName evidence="5">PucR C-terminal helix-turn-helix domain-containing protein</fullName>
    </recommendedName>
</protein>
<dbReference type="Gene3D" id="1.10.10.2840">
    <property type="entry name" value="PucR C-terminal helix-turn-helix domain"/>
    <property type="match status" value="1"/>
</dbReference>
<dbReference type="Pfam" id="PF25906">
    <property type="entry name" value="PucR-like_N"/>
    <property type="match status" value="1"/>
</dbReference>
<accession>A0ABQ3XHK9</accession>
<dbReference type="InterPro" id="IPR025736">
    <property type="entry name" value="PucR_C-HTH_dom"/>
</dbReference>
<keyword evidence="4" id="KW-1185">Reference proteome</keyword>
<reference evidence="3 4" key="1">
    <citation type="submission" date="2021-01" db="EMBL/GenBank/DDBJ databases">
        <title>Whole genome shotgun sequence of Actinoplanes couchii NBRC 106145.</title>
        <authorList>
            <person name="Komaki H."/>
            <person name="Tamura T."/>
        </authorList>
    </citation>
    <scope>NUCLEOTIDE SEQUENCE [LARGE SCALE GENOMIC DNA]</scope>
    <source>
        <strain evidence="3 4">NBRC 106145</strain>
    </source>
</reference>
<dbReference type="InterPro" id="IPR042070">
    <property type="entry name" value="PucR_C-HTH_sf"/>
</dbReference>
<dbReference type="EMBL" id="BOMG01000080">
    <property type="protein sequence ID" value="GID57992.1"/>
    <property type="molecule type" value="Genomic_DNA"/>
</dbReference>
<feature type="domain" description="PucR-like N-terminal" evidence="2">
    <location>
        <begin position="11"/>
        <end position="174"/>
    </location>
</feature>
<organism evidence="3 4">
    <name type="scientific">Actinoplanes couchii</name>
    <dbReference type="NCBI Taxonomy" id="403638"/>
    <lineage>
        <taxon>Bacteria</taxon>
        <taxon>Bacillati</taxon>
        <taxon>Actinomycetota</taxon>
        <taxon>Actinomycetes</taxon>
        <taxon>Micromonosporales</taxon>
        <taxon>Micromonosporaceae</taxon>
        <taxon>Actinoplanes</taxon>
    </lineage>
</organism>
<sequence length="384" mass="41686">MTYHRVIKPPWFYVPADLAAAMRPRLPDAVRDIATAISAFSDGAGEKFERDVRTAVQVALDRFLDLPGTGEPALPPRIREVFVALGAAEARENRGPETLLASLRIAGRLLLRTATGALDEQRTVSVAEVVELSDATNAFIDELAAACTDGLARQLREQAGEGDRRRRQVADLLLRGGSSPDVVRDAATGIGWPALDLIVPVLLPADQARDARFRFGADGVVAERGRDAVLLLRAGPRAERAALTEALHDRGAVVGPALTWTEVPQAVSLTERTAELVAPGPEPVFVDDHFATLALRGEPGALAVLTARRLAPLAGLRDSQREALLVTLSSWLRHWGSRTAVSGELFVHPQTVSYRLNRLRELLGDDLDDPRIRFELQLVLAYRA</sequence>
<dbReference type="InterPro" id="IPR051448">
    <property type="entry name" value="CdaR-like_regulators"/>
</dbReference>
<dbReference type="PANTHER" id="PTHR33744">
    <property type="entry name" value="CARBOHYDRATE DIACID REGULATOR"/>
    <property type="match status" value="1"/>
</dbReference>
<evidence type="ECO:0000259" key="1">
    <source>
        <dbReference type="Pfam" id="PF13556"/>
    </source>
</evidence>
<gene>
    <name evidence="3" type="ORF">Aco03nite_063960</name>
</gene>
<comment type="caution">
    <text evidence="3">The sequence shown here is derived from an EMBL/GenBank/DDBJ whole genome shotgun (WGS) entry which is preliminary data.</text>
</comment>